<accession>A0A1I8AMJ0</accession>
<evidence type="ECO:0000313" key="2">
    <source>
        <dbReference type="WBParaSite" id="L893_g7259.t1"/>
    </source>
</evidence>
<reference evidence="2" key="1">
    <citation type="submission" date="2016-11" db="UniProtKB">
        <authorList>
            <consortium name="WormBaseParasite"/>
        </authorList>
    </citation>
    <scope>IDENTIFICATION</scope>
</reference>
<dbReference type="WBParaSite" id="L893_g7259.t1">
    <property type="protein sequence ID" value="L893_g7259.t1"/>
    <property type="gene ID" value="L893_g7259"/>
</dbReference>
<organism evidence="1 2">
    <name type="scientific">Steinernema glaseri</name>
    <dbReference type="NCBI Taxonomy" id="37863"/>
    <lineage>
        <taxon>Eukaryota</taxon>
        <taxon>Metazoa</taxon>
        <taxon>Ecdysozoa</taxon>
        <taxon>Nematoda</taxon>
        <taxon>Chromadorea</taxon>
        <taxon>Rhabditida</taxon>
        <taxon>Tylenchina</taxon>
        <taxon>Panagrolaimomorpha</taxon>
        <taxon>Strongyloidoidea</taxon>
        <taxon>Steinernematidae</taxon>
        <taxon>Steinernema</taxon>
    </lineage>
</organism>
<proteinExistence type="predicted"/>
<dbReference type="Proteomes" id="UP000095287">
    <property type="component" value="Unplaced"/>
</dbReference>
<protein>
    <submittedName>
        <fullName evidence="2">Ovule protein</fullName>
    </submittedName>
</protein>
<name>A0A1I8AMJ0_9BILA</name>
<evidence type="ECO:0000313" key="1">
    <source>
        <dbReference type="Proteomes" id="UP000095287"/>
    </source>
</evidence>
<keyword evidence="1" id="KW-1185">Reference proteome</keyword>
<sequence length="76" mass="9366">MCVLHSLQDHLDRRCHCFPIHARHKGHRCHRFHLHEQFQMPTKGRLQLLRRSSLDEPRSSRLDWYEKYQECPCCRN</sequence>
<dbReference type="AlphaFoldDB" id="A0A1I8AMJ0"/>